<name>A0A537IMV7_9BACT</name>
<organism evidence="12 13">
    <name type="scientific">Candidatus Segetimicrobium genomatis</name>
    <dbReference type="NCBI Taxonomy" id="2569760"/>
    <lineage>
        <taxon>Bacteria</taxon>
        <taxon>Bacillati</taxon>
        <taxon>Candidatus Sysuimicrobiota</taxon>
        <taxon>Candidatus Sysuimicrobiia</taxon>
        <taxon>Candidatus Sysuimicrobiales</taxon>
        <taxon>Candidatus Segetimicrobiaceae</taxon>
        <taxon>Candidatus Segetimicrobium</taxon>
    </lineage>
</organism>
<dbReference type="PANTHER" id="PTHR43722:SF1">
    <property type="entry name" value="PROLINE IMINOPEPTIDASE"/>
    <property type="match status" value="1"/>
</dbReference>
<dbReference type="GO" id="GO:0006508">
    <property type="term" value="P:proteolysis"/>
    <property type="evidence" value="ECO:0007669"/>
    <property type="project" value="UniProtKB-KW"/>
</dbReference>
<dbReference type="EC" id="3.4.11.5" evidence="8 10"/>
<dbReference type="InterPro" id="IPR029058">
    <property type="entry name" value="AB_hydrolase_fold"/>
</dbReference>
<evidence type="ECO:0000256" key="1">
    <source>
        <dbReference type="ARBA" id="ARBA00001585"/>
    </source>
</evidence>
<dbReference type="Pfam" id="PF00561">
    <property type="entry name" value="Abhydrolase_1"/>
    <property type="match status" value="1"/>
</dbReference>
<keyword evidence="7 8" id="KW-0378">Hydrolase</keyword>
<keyword evidence="6 8" id="KW-0645">Protease</keyword>
<dbReference type="GO" id="GO:0004177">
    <property type="term" value="F:aminopeptidase activity"/>
    <property type="evidence" value="ECO:0007669"/>
    <property type="project" value="UniProtKB-UniRule"/>
</dbReference>
<comment type="catalytic activity">
    <reaction evidence="1 8 10">
        <text>Release of N-terminal proline from a peptide.</text>
        <dbReference type="EC" id="3.4.11.5"/>
    </reaction>
</comment>
<evidence type="ECO:0000256" key="7">
    <source>
        <dbReference type="ARBA" id="ARBA00022801"/>
    </source>
</evidence>
<dbReference type="AlphaFoldDB" id="A0A537IMV7"/>
<keyword evidence="5 8" id="KW-0963">Cytoplasm</keyword>
<evidence type="ECO:0000256" key="6">
    <source>
        <dbReference type="ARBA" id="ARBA00022670"/>
    </source>
</evidence>
<evidence type="ECO:0000256" key="9">
    <source>
        <dbReference type="PIRSR" id="PIRSR006431-1"/>
    </source>
</evidence>
<dbReference type="GO" id="GO:0005737">
    <property type="term" value="C:cytoplasm"/>
    <property type="evidence" value="ECO:0007669"/>
    <property type="project" value="UniProtKB-SubCell"/>
</dbReference>
<dbReference type="SUPFAM" id="SSF53474">
    <property type="entry name" value="alpha/beta-Hydrolases"/>
    <property type="match status" value="1"/>
</dbReference>
<feature type="active site" description="Nucleophile" evidence="9">
    <location>
        <position position="118"/>
    </location>
</feature>
<comment type="caution">
    <text evidence="12">The sequence shown here is derived from an EMBL/GenBank/DDBJ whole genome shotgun (WGS) entry which is preliminary data.</text>
</comment>
<proteinExistence type="inferred from homology"/>
<evidence type="ECO:0000256" key="4">
    <source>
        <dbReference type="ARBA" id="ARBA00022438"/>
    </source>
</evidence>
<dbReference type="PANTHER" id="PTHR43722">
    <property type="entry name" value="PROLINE IMINOPEPTIDASE"/>
    <property type="match status" value="1"/>
</dbReference>
<dbReference type="InterPro" id="IPR002410">
    <property type="entry name" value="Peptidase_S33"/>
</dbReference>
<evidence type="ECO:0000256" key="2">
    <source>
        <dbReference type="ARBA" id="ARBA00004496"/>
    </source>
</evidence>
<sequence>MGELASFAVAGLFPEIEPRASGMLRLDATHSMYWEESGDPAGIPVVFLHGGPGAGSTPKHRRFFDPGAYRIVVYDQRGAGRSTPLGELRDNTTPHLVADLEALRRHLGVERWVVFGGSWGSTLAIAYAEAHPERCLGLILRGIFLCRKSEIEWFLYGLRGIFPEPWEKFAGFLPPEERGDLLRNYRRRLIDPDPAVHMPAARAWSTYEGSCSTLLPSPETVAYFAGDVVALGLARIEAHYFVNDIFLPENSLLANARRLRDIPGVIVQGRYDMVCPLVSAHELHLAWPQAQYRIVPDAGHSVWEPGILCALVETTERFKRTLSFAA</sequence>
<evidence type="ECO:0000259" key="11">
    <source>
        <dbReference type="Pfam" id="PF00561"/>
    </source>
</evidence>
<comment type="similarity">
    <text evidence="3 8 10">Belongs to the peptidase S33 family.</text>
</comment>
<dbReference type="PIRSF" id="PIRSF006431">
    <property type="entry name" value="Pept_S33"/>
    <property type="match status" value="1"/>
</dbReference>
<dbReference type="Proteomes" id="UP000318834">
    <property type="component" value="Unassembled WGS sequence"/>
</dbReference>
<dbReference type="EMBL" id="VBAP01000087">
    <property type="protein sequence ID" value="TMI72527.1"/>
    <property type="molecule type" value="Genomic_DNA"/>
</dbReference>
<feature type="domain" description="AB hydrolase-1" evidence="11">
    <location>
        <begin position="44"/>
        <end position="302"/>
    </location>
</feature>
<evidence type="ECO:0000256" key="8">
    <source>
        <dbReference type="PIRNR" id="PIRNR006431"/>
    </source>
</evidence>
<dbReference type="PRINTS" id="PR00111">
    <property type="entry name" value="ABHYDROLASE"/>
</dbReference>
<feature type="active site" description="Proton donor" evidence="9">
    <location>
        <position position="300"/>
    </location>
</feature>
<keyword evidence="4 8" id="KW-0031">Aminopeptidase</keyword>
<evidence type="ECO:0000313" key="13">
    <source>
        <dbReference type="Proteomes" id="UP000318834"/>
    </source>
</evidence>
<dbReference type="PRINTS" id="PR00793">
    <property type="entry name" value="PROAMNOPTASE"/>
</dbReference>
<protein>
    <recommendedName>
        <fullName evidence="8 10">Proline iminopeptidase</fullName>
        <shortName evidence="8">PIP</shortName>
        <ecNumber evidence="8 10">3.4.11.5</ecNumber>
    </recommendedName>
    <alternativeName>
        <fullName evidence="8">Prolyl aminopeptidase</fullName>
    </alternativeName>
</protein>
<evidence type="ECO:0000256" key="10">
    <source>
        <dbReference type="RuleBase" id="RU003421"/>
    </source>
</evidence>
<evidence type="ECO:0000256" key="3">
    <source>
        <dbReference type="ARBA" id="ARBA00010088"/>
    </source>
</evidence>
<reference evidence="12 13" key="1">
    <citation type="journal article" date="2019" name="Nat. Microbiol.">
        <title>Mediterranean grassland soil C-N compound turnover is dependent on rainfall and depth, and is mediated by genomically divergent microorganisms.</title>
        <authorList>
            <person name="Diamond S."/>
            <person name="Andeer P.F."/>
            <person name="Li Z."/>
            <person name="Crits-Christoph A."/>
            <person name="Burstein D."/>
            <person name="Anantharaman K."/>
            <person name="Lane K.R."/>
            <person name="Thomas B.C."/>
            <person name="Pan C."/>
            <person name="Northen T.R."/>
            <person name="Banfield J.F."/>
        </authorList>
    </citation>
    <scope>NUCLEOTIDE SEQUENCE [LARGE SCALE GENOMIC DNA]</scope>
    <source>
        <strain evidence="12">NP_8</strain>
    </source>
</reference>
<gene>
    <name evidence="12" type="primary">pip</name>
    <name evidence="12" type="ORF">E6H05_11115</name>
</gene>
<dbReference type="Gene3D" id="3.40.50.1820">
    <property type="entry name" value="alpha/beta hydrolase"/>
    <property type="match status" value="1"/>
</dbReference>
<evidence type="ECO:0000313" key="12">
    <source>
        <dbReference type="EMBL" id="TMI72527.1"/>
    </source>
</evidence>
<accession>A0A537IMV7</accession>
<dbReference type="InterPro" id="IPR000073">
    <property type="entry name" value="AB_hydrolase_1"/>
</dbReference>
<dbReference type="NCBIfam" id="TIGR01249">
    <property type="entry name" value="pro_imino_pep_1"/>
    <property type="match status" value="1"/>
</dbReference>
<feature type="active site" evidence="9">
    <location>
        <position position="272"/>
    </location>
</feature>
<comment type="subcellular location">
    <subcellularLocation>
        <location evidence="2 8">Cytoplasm</location>
    </subcellularLocation>
</comment>
<dbReference type="InterPro" id="IPR005944">
    <property type="entry name" value="Pro_iminopeptidase"/>
</dbReference>
<evidence type="ECO:0000256" key="5">
    <source>
        <dbReference type="ARBA" id="ARBA00022490"/>
    </source>
</evidence>